<reference evidence="2 3" key="1">
    <citation type="submission" date="2024-01" db="EMBL/GenBank/DDBJ databases">
        <title>Genome insights into Plantactinospora veratri sp. nov.</title>
        <authorList>
            <person name="Wang L."/>
        </authorList>
    </citation>
    <scope>NUCLEOTIDE SEQUENCE [LARGE SCALE GENOMIC DNA]</scope>
    <source>
        <strain evidence="2 3">NEAU-FHS4</strain>
    </source>
</reference>
<accession>A0ABU7S9P8</accession>
<proteinExistence type="predicted"/>
<gene>
    <name evidence="2" type="ORF">V1634_07490</name>
</gene>
<dbReference type="RefSeq" id="WP_331207003.1">
    <property type="nucleotide sequence ID" value="NZ_JAZGQL010000005.1"/>
</dbReference>
<comment type="caution">
    <text evidence="2">The sequence shown here is derived from an EMBL/GenBank/DDBJ whole genome shotgun (WGS) entry which is preliminary data.</text>
</comment>
<sequence>MTLPDWMRVASPEAPPPRRLRDWLQEHGLKTLALAIVGAIFVPFGMMIWDVATAPPGTPGQLREVNAFVGTEAARYREGIAGIDPPEPRATDTFTADEVRAALESVRRALAAARLDPAMVSDRDPSAFLTLLAPASRSRLRPDFTARSAPYYVTQAHDRIPLAQFEPRVDGEMTYREIRVDGAHRLEITTAYTWVYPFDVSTVTAGRSLVTVTDELVWHVVPETAADVGSRGLHLHDGTAAAENVACEPFRDGRISPATGSAVEVCR</sequence>
<keyword evidence="1" id="KW-1133">Transmembrane helix</keyword>
<organism evidence="2 3">
    <name type="scientific">Plantactinospora veratri</name>
    <dbReference type="NCBI Taxonomy" id="1436122"/>
    <lineage>
        <taxon>Bacteria</taxon>
        <taxon>Bacillati</taxon>
        <taxon>Actinomycetota</taxon>
        <taxon>Actinomycetes</taxon>
        <taxon>Micromonosporales</taxon>
        <taxon>Micromonosporaceae</taxon>
        <taxon>Plantactinospora</taxon>
    </lineage>
</organism>
<evidence type="ECO:0000256" key="1">
    <source>
        <dbReference type="SAM" id="Phobius"/>
    </source>
</evidence>
<keyword evidence="1" id="KW-0812">Transmembrane</keyword>
<dbReference type="EMBL" id="JAZGQL010000005">
    <property type="protein sequence ID" value="MEE6306665.1"/>
    <property type="molecule type" value="Genomic_DNA"/>
</dbReference>
<evidence type="ECO:0000313" key="3">
    <source>
        <dbReference type="Proteomes" id="UP001339911"/>
    </source>
</evidence>
<feature type="transmembrane region" description="Helical" evidence="1">
    <location>
        <begin position="28"/>
        <end position="49"/>
    </location>
</feature>
<evidence type="ECO:0000313" key="2">
    <source>
        <dbReference type="EMBL" id="MEE6306665.1"/>
    </source>
</evidence>
<name>A0ABU7S9P8_9ACTN</name>
<protein>
    <submittedName>
        <fullName evidence="2">Uncharacterized protein</fullName>
    </submittedName>
</protein>
<dbReference type="Proteomes" id="UP001339911">
    <property type="component" value="Unassembled WGS sequence"/>
</dbReference>
<keyword evidence="1" id="KW-0472">Membrane</keyword>
<keyword evidence="3" id="KW-1185">Reference proteome</keyword>